<feature type="transmembrane region" description="Helical" evidence="1">
    <location>
        <begin position="132"/>
        <end position="153"/>
    </location>
</feature>
<accession>R7SDL2</accession>
<feature type="transmembrane region" description="Helical" evidence="1">
    <location>
        <begin position="89"/>
        <end position="111"/>
    </location>
</feature>
<keyword evidence="1" id="KW-0812">Transmembrane</keyword>
<feature type="transmembrane region" description="Helical" evidence="1">
    <location>
        <begin position="20"/>
        <end position="38"/>
    </location>
</feature>
<evidence type="ECO:0000313" key="2">
    <source>
        <dbReference type="EMBL" id="EIW74241.1"/>
    </source>
</evidence>
<dbReference type="KEGG" id="cput:CONPUDRAFT_85966"/>
<gene>
    <name evidence="2" type="ORF">CONPUDRAFT_85966</name>
</gene>
<reference evidence="3" key="1">
    <citation type="journal article" date="2012" name="Science">
        <title>The Paleozoic origin of enzymatic lignin decomposition reconstructed from 31 fungal genomes.</title>
        <authorList>
            <person name="Floudas D."/>
            <person name="Binder M."/>
            <person name="Riley R."/>
            <person name="Barry K."/>
            <person name="Blanchette R.A."/>
            <person name="Henrissat B."/>
            <person name="Martinez A.T."/>
            <person name="Otillar R."/>
            <person name="Spatafora J.W."/>
            <person name="Yadav J.S."/>
            <person name="Aerts A."/>
            <person name="Benoit I."/>
            <person name="Boyd A."/>
            <person name="Carlson A."/>
            <person name="Copeland A."/>
            <person name="Coutinho P.M."/>
            <person name="de Vries R.P."/>
            <person name="Ferreira P."/>
            <person name="Findley K."/>
            <person name="Foster B."/>
            <person name="Gaskell J."/>
            <person name="Glotzer D."/>
            <person name="Gorecki P."/>
            <person name="Heitman J."/>
            <person name="Hesse C."/>
            <person name="Hori C."/>
            <person name="Igarashi K."/>
            <person name="Jurgens J.A."/>
            <person name="Kallen N."/>
            <person name="Kersten P."/>
            <person name="Kohler A."/>
            <person name="Kuees U."/>
            <person name="Kumar T.K.A."/>
            <person name="Kuo A."/>
            <person name="LaButti K."/>
            <person name="Larrondo L.F."/>
            <person name="Lindquist E."/>
            <person name="Ling A."/>
            <person name="Lombard V."/>
            <person name="Lucas S."/>
            <person name="Lundell T."/>
            <person name="Martin R."/>
            <person name="McLaughlin D.J."/>
            <person name="Morgenstern I."/>
            <person name="Morin E."/>
            <person name="Murat C."/>
            <person name="Nagy L.G."/>
            <person name="Nolan M."/>
            <person name="Ohm R.A."/>
            <person name="Patyshakuliyeva A."/>
            <person name="Rokas A."/>
            <person name="Ruiz-Duenas F.J."/>
            <person name="Sabat G."/>
            <person name="Salamov A."/>
            <person name="Samejima M."/>
            <person name="Schmutz J."/>
            <person name="Slot J.C."/>
            <person name="St John F."/>
            <person name="Stenlid J."/>
            <person name="Sun H."/>
            <person name="Sun S."/>
            <person name="Syed K."/>
            <person name="Tsang A."/>
            <person name="Wiebenga A."/>
            <person name="Young D."/>
            <person name="Pisabarro A."/>
            <person name="Eastwood D.C."/>
            <person name="Martin F."/>
            <person name="Cullen D."/>
            <person name="Grigoriev I.V."/>
            <person name="Hibbett D.S."/>
        </authorList>
    </citation>
    <scope>NUCLEOTIDE SEQUENCE [LARGE SCALE GENOMIC DNA]</scope>
    <source>
        <strain evidence="3">RWD-64-598 SS2</strain>
    </source>
</reference>
<feature type="transmembrane region" description="Helical" evidence="1">
    <location>
        <begin position="45"/>
        <end position="69"/>
    </location>
</feature>
<evidence type="ECO:0000313" key="3">
    <source>
        <dbReference type="Proteomes" id="UP000053558"/>
    </source>
</evidence>
<dbReference type="EMBL" id="JH711593">
    <property type="protein sequence ID" value="EIW74241.1"/>
    <property type="molecule type" value="Genomic_DNA"/>
</dbReference>
<feature type="transmembrane region" description="Helical" evidence="1">
    <location>
        <begin position="165"/>
        <end position="187"/>
    </location>
</feature>
<name>R7SDL2_CONPW</name>
<evidence type="ECO:0000256" key="1">
    <source>
        <dbReference type="SAM" id="Phobius"/>
    </source>
</evidence>
<keyword evidence="1" id="KW-0472">Membrane</keyword>
<sequence length="235" mass="26893">MLNLKSSASVFLIQLISQNLLVILLQGMLSLRVWILFGKDEKLRYFLLCTYFLAQATNLIASIFYWVVIPREFADGHAYSLAGLEWTSPAGSSALLAYEILLSVLALYYALKHLPRGFWRDPAKSTRMVASVTVRDNLIYFFVALTELIGNIFSNRVMPIDTALAYWGIEHILQVMFLTMTGPWMILDLRRRNKIDLDGRTSRDIELSDLMFRRGIIPSTDTEETAVSDWDVNRV</sequence>
<dbReference type="GeneID" id="19211053"/>
<dbReference type="Proteomes" id="UP000053558">
    <property type="component" value="Unassembled WGS sequence"/>
</dbReference>
<dbReference type="RefSeq" id="XP_007775600.1">
    <property type="nucleotide sequence ID" value="XM_007777410.1"/>
</dbReference>
<protein>
    <submittedName>
        <fullName evidence="2">Uncharacterized protein</fullName>
    </submittedName>
</protein>
<organism evidence="2 3">
    <name type="scientific">Coniophora puteana (strain RWD-64-598)</name>
    <name type="common">Brown rot fungus</name>
    <dbReference type="NCBI Taxonomy" id="741705"/>
    <lineage>
        <taxon>Eukaryota</taxon>
        <taxon>Fungi</taxon>
        <taxon>Dikarya</taxon>
        <taxon>Basidiomycota</taxon>
        <taxon>Agaricomycotina</taxon>
        <taxon>Agaricomycetes</taxon>
        <taxon>Agaricomycetidae</taxon>
        <taxon>Boletales</taxon>
        <taxon>Coniophorineae</taxon>
        <taxon>Coniophoraceae</taxon>
        <taxon>Coniophora</taxon>
    </lineage>
</organism>
<keyword evidence="3" id="KW-1185">Reference proteome</keyword>
<keyword evidence="1" id="KW-1133">Transmembrane helix</keyword>
<proteinExistence type="predicted"/>
<dbReference type="AlphaFoldDB" id="R7SDL2"/>